<dbReference type="PANTHER" id="PTHR39319">
    <property type="entry name" value="SI:DKEY-256H2.1"/>
    <property type="match status" value="1"/>
</dbReference>
<dbReference type="InterPro" id="IPR003137">
    <property type="entry name" value="PA_domain"/>
</dbReference>
<dbReference type="AlphaFoldDB" id="A0A812E5V1"/>
<dbReference type="InterPro" id="IPR053251">
    <property type="entry name" value="N-glycanase"/>
</dbReference>
<dbReference type="SUPFAM" id="SSF49742">
    <property type="entry name" value="PHM/PNGase F"/>
    <property type="match status" value="1"/>
</dbReference>
<accession>A0A812E5V1</accession>
<dbReference type="PANTHER" id="PTHR39319:SF1">
    <property type="entry name" value="SI:DKEY-256H2.1"/>
    <property type="match status" value="1"/>
</dbReference>
<dbReference type="InterPro" id="IPR014784">
    <property type="entry name" value="Cu2_ascorb_mOase-like_C"/>
</dbReference>
<evidence type="ECO:0000256" key="1">
    <source>
        <dbReference type="ARBA" id="ARBA00023157"/>
    </source>
</evidence>
<proteinExistence type="predicted"/>
<dbReference type="EMBL" id="CAHIKZ030004831">
    <property type="protein sequence ID" value="CAE1316085.1"/>
    <property type="molecule type" value="Genomic_DNA"/>
</dbReference>
<dbReference type="GO" id="GO:0016715">
    <property type="term" value="F:oxidoreductase activity, acting on paired donors, with incorporation or reduction of molecular oxygen, reduced ascorbate as one donor, and incorporation of one atom of oxygen"/>
    <property type="evidence" value="ECO:0007669"/>
    <property type="project" value="InterPro"/>
</dbReference>
<dbReference type="CDD" id="cd00538">
    <property type="entry name" value="PA"/>
    <property type="match status" value="1"/>
</dbReference>
<name>A0A812E5V1_ACAPH</name>
<gene>
    <name evidence="3" type="ORF">SPHA_66884</name>
</gene>
<dbReference type="Gene3D" id="2.60.120.230">
    <property type="match status" value="2"/>
</dbReference>
<feature type="domain" description="Peptide-N-glycosidase F N-terminal" evidence="2">
    <location>
        <begin position="280"/>
        <end position="404"/>
    </location>
</feature>
<dbReference type="Gene3D" id="3.50.30.30">
    <property type="match status" value="1"/>
</dbReference>
<evidence type="ECO:0000259" key="2">
    <source>
        <dbReference type="SMART" id="SM01290"/>
    </source>
</evidence>
<dbReference type="Pfam" id="PF09113">
    <property type="entry name" value="N-glycanase_C"/>
    <property type="match status" value="1"/>
</dbReference>
<dbReference type="SUPFAM" id="SSF52025">
    <property type="entry name" value="PA domain"/>
    <property type="match status" value="1"/>
</dbReference>
<evidence type="ECO:0000313" key="3">
    <source>
        <dbReference type="EMBL" id="CAE1316085.1"/>
    </source>
</evidence>
<dbReference type="InterPro" id="IPR015197">
    <property type="entry name" value="PngaseF_C"/>
</dbReference>
<dbReference type="InterPro" id="IPR046450">
    <property type="entry name" value="PA_dom_sf"/>
</dbReference>
<dbReference type="Proteomes" id="UP000597762">
    <property type="component" value="Unassembled WGS sequence"/>
</dbReference>
<dbReference type="Pfam" id="PF02225">
    <property type="entry name" value="PA"/>
    <property type="match status" value="1"/>
</dbReference>
<sequence length="560" mass="63478">MVYNKHSAFLETLWNSNEALKPFILDTTPNVNYVFIPTDDNAVDEAKWLQSRIRSQTSTDIWEKIENKFHFVVQPVFQLGNWLPACLKEWRCVDHGCGLNQVLIHSNSLEYPFVLKRIDARYDWLPSPVKFGNKTLPLVFAEDGCQENSSVAGAIALVSDVGCNFYTKILMMAKSSALGVLIYVSPGHQLKDMNCEDEDCLNPIDIPASMVPFSPFLFRSWSVQFQTSSSDNFYMAIDSLGRLNEVGWLLYPSASFIVWQAQWMAFKERLERKLQQKSKVVSLFENAIMQGKPGVLVNVTLPPLEELRNFSKFELHADLSCPGTKDTTCPHWDRTIGLHVCCDPKSPLCGMELGRWISPFRRRIGSWLTDVSPLLPLLSTRQCTFHMYTDPWASPWKPSVNLRFSKSEKPSDIYPAEAQVLYQPGATFDHNYNRHFKPYFFNVSKEHTKVVIYAVITGHGSDDNNCGEFCVTSHHFIINGKEHSIKFNNAGTPLGCAKQVPEGVVPNEHGTWLYGRDGWCDGQQGAPVVSFCHAGQYAKTVGLWGLTLPHPWKNYPPPHM</sequence>
<dbReference type="InterPro" id="IPR015196">
    <property type="entry name" value="PngaseF_N"/>
</dbReference>
<evidence type="ECO:0000313" key="4">
    <source>
        <dbReference type="Proteomes" id="UP000597762"/>
    </source>
</evidence>
<reference evidence="3" key="1">
    <citation type="submission" date="2021-01" db="EMBL/GenBank/DDBJ databases">
        <authorList>
            <person name="Li R."/>
            <person name="Bekaert M."/>
        </authorList>
    </citation>
    <scope>NUCLEOTIDE SEQUENCE</scope>
    <source>
        <strain evidence="3">Farmed</strain>
    </source>
</reference>
<keyword evidence="1" id="KW-1015">Disulfide bond</keyword>
<dbReference type="Pfam" id="PF09112">
    <property type="entry name" value="N-glycanase_N"/>
    <property type="match status" value="1"/>
</dbReference>
<dbReference type="SMART" id="SM01290">
    <property type="entry name" value="N-glycanase_N"/>
    <property type="match status" value="1"/>
</dbReference>
<keyword evidence="4" id="KW-1185">Reference proteome</keyword>
<dbReference type="InterPro" id="IPR008977">
    <property type="entry name" value="PHM/PNGase_F_dom_sf"/>
</dbReference>
<organism evidence="3 4">
    <name type="scientific">Acanthosepion pharaonis</name>
    <name type="common">Pharaoh cuttlefish</name>
    <name type="synonym">Sepia pharaonis</name>
    <dbReference type="NCBI Taxonomy" id="158019"/>
    <lineage>
        <taxon>Eukaryota</taxon>
        <taxon>Metazoa</taxon>
        <taxon>Spiralia</taxon>
        <taxon>Lophotrochozoa</taxon>
        <taxon>Mollusca</taxon>
        <taxon>Cephalopoda</taxon>
        <taxon>Coleoidea</taxon>
        <taxon>Decapodiformes</taxon>
        <taxon>Sepiida</taxon>
        <taxon>Sepiina</taxon>
        <taxon>Sepiidae</taxon>
        <taxon>Acanthosepion</taxon>
    </lineage>
</organism>
<comment type="caution">
    <text evidence="3">The sequence shown here is derived from an EMBL/GenBank/DDBJ whole genome shotgun (WGS) entry which is preliminary data.</text>
</comment>
<dbReference type="OrthoDB" id="406745at2759"/>
<protein>
    <recommendedName>
        <fullName evidence="2">Peptide-N-glycosidase F N-terminal domain-containing protein</fullName>
    </recommendedName>
</protein>